<evidence type="ECO:0000256" key="2">
    <source>
        <dbReference type="ARBA" id="ARBA00023054"/>
    </source>
</evidence>
<reference evidence="4 5" key="1">
    <citation type="submission" date="2018-05" db="EMBL/GenBank/DDBJ databases">
        <title>Rhodoferax soyangensis sp.nov., isolated from an oligotrophic freshwater lake.</title>
        <authorList>
            <person name="Park M."/>
        </authorList>
    </citation>
    <scope>NUCLEOTIDE SEQUENCE [LARGE SCALE GENOMIC DNA]</scope>
    <source>
        <strain evidence="4 5">IMCC26218</strain>
    </source>
</reference>
<dbReference type="PANTHER" id="PTHR32347">
    <property type="entry name" value="EFFLUX SYSTEM COMPONENT YKNX-RELATED"/>
    <property type="match status" value="1"/>
</dbReference>
<dbReference type="Gene3D" id="1.10.287.470">
    <property type="entry name" value="Helix hairpin bin"/>
    <property type="match status" value="1"/>
</dbReference>
<dbReference type="InterPro" id="IPR050465">
    <property type="entry name" value="UPF0194_transport"/>
</dbReference>
<dbReference type="RefSeq" id="WP_117178667.1">
    <property type="nucleotide sequence ID" value="NZ_QFZK01000010.1"/>
</dbReference>
<accession>A0A3E1R9K3</accession>
<dbReference type="InterPro" id="IPR058637">
    <property type="entry name" value="YknX-like_C"/>
</dbReference>
<evidence type="ECO:0000313" key="5">
    <source>
        <dbReference type="Proteomes" id="UP000260665"/>
    </source>
</evidence>
<comment type="subcellular location">
    <subcellularLocation>
        <location evidence="1">Cell envelope</location>
    </subcellularLocation>
</comment>
<keyword evidence="5" id="KW-1185">Reference proteome</keyword>
<evidence type="ECO:0000259" key="3">
    <source>
        <dbReference type="Pfam" id="PF25989"/>
    </source>
</evidence>
<proteinExistence type="predicted"/>
<dbReference type="AlphaFoldDB" id="A0A3E1R9K3"/>
<organism evidence="4 5">
    <name type="scientific">Rhodoferax lacus</name>
    <dbReference type="NCBI Taxonomy" id="2184758"/>
    <lineage>
        <taxon>Bacteria</taxon>
        <taxon>Pseudomonadati</taxon>
        <taxon>Pseudomonadota</taxon>
        <taxon>Betaproteobacteria</taxon>
        <taxon>Burkholderiales</taxon>
        <taxon>Comamonadaceae</taxon>
        <taxon>Rhodoferax</taxon>
    </lineage>
</organism>
<name>A0A3E1R9K3_9BURK</name>
<evidence type="ECO:0000256" key="1">
    <source>
        <dbReference type="ARBA" id="ARBA00004196"/>
    </source>
</evidence>
<feature type="domain" description="YknX-like C-terminal permuted SH3-like" evidence="3">
    <location>
        <begin position="339"/>
        <end position="405"/>
    </location>
</feature>
<dbReference type="Pfam" id="PF25989">
    <property type="entry name" value="YknX_C"/>
    <property type="match status" value="1"/>
</dbReference>
<comment type="caution">
    <text evidence="4">The sequence shown here is derived from an EMBL/GenBank/DDBJ whole genome shotgun (WGS) entry which is preliminary data.</text>
</comment>
<gene>
    <name evidence="4" type="ORF">DIC66_15090</name>
</gene>
<sequence>MAPHRHWLWGGVAVLAALAALAWAFWPRPVEVEVAPITRGVFESTVEEDCKTHLSERYTLSTPVTAALERTSLREGDTVRRGDVVARLQAVDAALLDPRSHAEALARQRSASVGVNRAQTQLNQATLALADAWRELQRTHHLAEQGFVADARLDSARLAVSAARNALDVAGADKDMAIQEQALASAALQSPRPANAKQWVLMRAPVDGVVLRLAQTDAVTVTAGTALLELGDLAHMEVLCELLTSDAARTPPGSVAHIDYGSPQRVQGLRAAVRLVEPAGFTKVSALGVEEQRVRVHLDVVAVDASADRAESPDAWRRLGEGFRVGVRISLHRVEHAVLVPVGALVPQGDAMAVYVLDGRRVRLQPIAVGERNANVAWVQDGLQPGQSVVLYPPTQLVSGQKVQVRAP</sequence>
<protein>
    <submittedName>
        <fullName evidence="4">Efflux transporter periplasmic adaptor subunit</fullName>
    </submittedName>
</protein>
<evidence type="ECO:0000313" key="4">
    <source>
        <dbReference type="EMBL" id="RFO96044.1"/>
    </source>
</evidence>
<dbReference type="GO" id="GO:0030313">
    <property type="term" value="C:cell envelope"/>
    <property type="evidence" value="ECO:0007669"/>
    <property type="project" value="UniProtKB-SubCell"/>
</dbReference>
<dbReference type="Gene3D" id="2.40.30.170">
    <property type="match status" value="1"/>
</dbReference>
<dbReference type="PANTHER" id="PTHR32347:SF29">
    <property type="entry name" value="UPF0194 MEMBRANE PROTEIN YBHG"/>
    <property type="match status" value="1"/>
</dbReference>
<dbReference type="Gene3D" id="2.40.420.20">
    <property type="match status" value="1"/>
</dbReference>
<dbReference type="Proteomes" id="UP000260665">
    <property type="component" value="Unassembled WGS sequence"/>
</dbReference>
<dbReference type="OrthoDB" id="9791520at2"/>
<dbReference type="EMBL" id="QFZK01000010">
    <property type="protein sequence ID" value="RFO96044.1"/>
    <property type="molecule type" value="Genomic_DNA"/>
</dbReference>
<keyword evidence="2" id="KW-0175">Coiled coil</keyword>
<dbReference type="Gene3D" id="2.40.50.100">
    <property type="match status" value="1"/>
</dbReference>